<keyword evidence="4 11" id="KW-0812">Transmembrane</keyword>
<comment type="similarity">
    <text evidence="3">Belongs to the TMEM163 family.</text>
</comment>
<feature type="transmembrane region" description="Helical" evidence="11">
    <location>
        <begin position="80"/>
        <end position="97"/>
    </location>
</feature>
<reference evidence="13 14" key="1">
    <citation type="submission" date="2023-08" db="EMBL/GenBank/DDBJ databases">
        <title>Arthrobacter horti sp. nov., isolated from forest soil.</title>
        <authorList>
            <person name="Park M."/>
        </authorList>
    </citation>
    <scope>NUCLEOTIDE SEQUENCE [LARGE SCALE GENOMIC DNA]</scope>
    <source>
        <strain evidence="13 14">YJM1</strain>
    </source>
</reference>
<evidence type="ECO:0000256" key="1">
    <source>
        <dbReference type="ARBA" id="ARBA00004146"/>
    </source>
</evidence>
<feature type="transmembrane region" description="Helical" evidence="11">
    <location>
        <begin position="12"/>
        <end position="36"/>
    </location>
</feature>
<evidence type="ECO:0000256" key="9">
    <source>
        <dbReference type="ARBA" id="ARBA00023136"/>
    </source>
</evidence>
<dbReference type="PANTHER" id="PTHR31937">
    <property type="entry name" value="TRANSMEMBRANE PROTEIN 163"/>
    <property type="match status" value="1"/>
</dbReference>
<evidence type="ECO:0000256" key="5">
    <source>
        <dbReference type="ARBA" id="ARBA00022753"/>
    </source>
</evidence>
<evidence type="ECO:0000259" key="12">
    <source>
        <dbReference type="Pfam" id="PF01545"/>
    </source>
</evidence>
<dbReference type="Pfam" id="PF01545">
    <property type="entry name" value="Cation_efflux"/>
    <property type="match status" value="1"/>
</dbReference>
<evidence type="ECO:0000256" key="7">
    <source>
        <dbReference type="ARBA" id="ARBA00022989"/>
    </source>
</evidence>
<dbReference type="RefSeq" id="WP_305997695.1">
    <property type="nucleotide sequence ID" value="NZ_JAVALS010000020.1"/>
</dbReference>
<feature type="transmembrane region" description="Helical" evidence="11">
    <location>
        <begin position="109"/>
        <end position="129"/>
    </location>
</feature>
<accession>A0ABT9IU34</accession>
<evidence type="ECO:0000256" key="2">
    <source>
        <dbReference type="ARBA" id="ARBA00004644"/>
    </source>
</evidence>
<dbReference type="PANTHER" id="PTHR31937:SF2">
    <property type="entry name" value="TRANSMEMBRANE PROTEIN 163"/>
    <property type="match status" value="1"/>
</dbReference>
<dbReference type="InterPro" id="IPR058533">
    <property type="entry name" value="Cation_efflux_TM"/>
</dbReference>
<keyword evidence="6" id="KW-0862">Zinc</keyword>
<dbReference type="SUPFAM" id="SSF161111">
    <property type="entry name" value="Cation efflux protein transmembrane domain-like"/>
    <property type="match status" value="1"/>
</dbReference>
<feature type="domain" description="Cation efflux protein transmembrane" evidence="12">
    <location>
        <begin position="17"/>
        <end position="192"/>
    </location>
</feature>
<keyword evidence="5" id="KW-0967">Endosome</keyword>
<evidence type="ECO:0000256" key="3">
    <source>
        <dbReference type="ARBA" id="ARBA00008731"/>
    </source>
</evidence>
<gene>
    <name evidence="13" type="ORF">Q9R02_15940</name>
</gene>
<keyword evidence="10" id="KW-0968">Cytoplasmic vesicle</keyword>
<name>A0ABT9IU34_9MICC</name>
<organism evidence="13 14">
    <name type="scientific">Arthrobacter horti</name>
    <dbReference type="NCBI Taxonomy" id="3068273"/>
    <lineage>
        <taxon>Bacteria</taxon>
        <taxon>Bacillati</taxon>
        <taxon>Actinomycetota</taxon>
        <taxon>Actinomycetes</taxon>
        <taxon>Micrococcales</taxon>
        <taxon>Micrococcaceae</taxon>
        <taxon>Arthrobacter</taxon>
    </lineage>
</organism>
<sequence length="201" mass="21070">MDEDWHAAARKARALSWASLAYMGIEGLVAIIAAVWSGSVALLGFGLDSLIEGLASVIIVWRFTGARTLSEAAEDQAQKAVAVTFFLLAPYITFDAVKSLIHGDHAETSWLGIALSVASLIIMPLLGRAKRRLGAVLGSAATTGEGNQNLLCAYLAAAVLIGLLGNAAFGWWWLDPAIGLLIAGLAVKEGFEAWKGEGCAC</sequence>
<dbReference type="Gene3D" id="1.20.1510.10">
    <property type="entry name" value="Cation efflux protein transmembrane domain"/>
    <property type="match status" value="1"/>
</dbReference>
<evidence type="ECO:0000256" key="8">
    <source>
        <dbReference type="ARBA" id="ARBA00023018"/>
    </source>
</evidence>
<evidence type="ECO:0000256" key="6">
    <source>
        <dbReference type="ARBA" id="ARBA00022833"/>
    </source>
</evidence>
<evidence type="ECO:0000256" key="11">
    <source>
        <dbReference type="SAM" id="Phobius"/>
    </source>
</evidence>
<evidence type="ECO:0000313" key="13">
    <source>
        <dbReference type="EMBL" id="MDP5228649.1"/>
    </source>
</evidence>
<evidence type="ECO:0000256" key="4">
    <source>
        <dbReference type="ARBA" id="ARBA00022692"/>
    </source>
</evidence>
<feature type="transmembrane region" description="Helical" evidence="11">
    <location>
        <begin position="42"/>
        <end position="60"/>
    </location>
</feature>
<evidence type="ECO:0000256" key="10">
    <source>
        <dbReference type="ARBA" id="ARBA00023329"/>
    </source>
</evidence>
<keyword evidence="14" id="KW-1185">Reference proteome</keyword>
<evidence type="ECO:0000313" key="14">
    <source>
        <dbReference type="Proteomes" id="UP001232725"/>
    </source>
</evidence>
<dbReference type="Proteomes" id="UP001232725">
    <property type="component" value="Unassembled WGS sequence"/>
</dbReference>
<protein>
    <submittedName>
        <fullName evidence="13">Cation transporter</fullName>
    </submittedName>
</protein>
<dbReference type="InterPro" id="IPR027469">
    <property type="entry name" value="Cation_efflux_TMD_sf"/>
</dbReference>
<keyword evidence="7 11" id="KW-1133">Transmembrane helix</keyword>
<keyword evidence="8" id="KW-0770">Synapse</keyword>
<comment type="subcellular location">
    <subcellularLocation>
        <location evidence="2">Cytoplasmic vesicle</location>
        <location evidence="2">Secretory vesicle</location>
        <location evidence="2">Synaptic vesicle membrane</location>
        <topology evidence="2">Multi-pass membrane protein</topology>
    </subcellularLocation>
    <subcellularLocation>
        <location evidence="1">Early endosome membrane</location>
    </subcellularLocation>
</comment>
<comment type="caution">
    <text evidence="13">The sequence shown here is derived from an EMBL/GenBank/DDBJ whole genome shotgun (WGS) entry which is preliminary data.</text>
</comment>
<dbReference type="InterPro" id="IPR026765">
    <property type="entry name" value="Tmem163"/>
</dbReference>
<feature type="transmembrane region" description="Helical" evidence="11">
    <location>
        <begin position="150"/>
        <end position="174"/>
    </location>
</feature>
<dbReference type="EMBL" id="JAVALS010000020">
    <property type="protein sequence ID" value="MDP5228649.1"/>
    <property type="molecule type" value="Genomic_DNA"/>
</dbReference>
<keyword evidence="9 11" id="KW-0472">Membrane</keyword>
<proteinExistence type="inferred from homology"/>